<evidence type="ECO:0000313" key="2">
    <source>
        <dbReference type="EMBL" id="TDE14484.1"/>
    </source>
</evidence>
<dbReference type="OrthoDB" id="9771783at2"/>
<proteinExistence type="predicted"/>
<feature type="transmembrane region" description="Helical" evidence="1">
    <location>
        <begin position="12"/>
        <end position="36"/>
    </location>
</feature>
<keyword evidence="3" id="KW-1185">Reference proteome</keyword>
<sequence length="389" mass="44247">METKRPGRKRKKAGYIFLGIIVLIVVVRLILPYVVLHLVNKNLATMNGYYGHVKDIDLAIIRGAYQVDSIYLNKQDSVTKKQTPFFAAQLIDLSVEWKSLFKGSIVGEVVLKKPMLRFTKDKVEPKDVARDSSDLKELLDDFMPLQINRCEINDGRVQYIDEQSKPKVDIEMTKVHVLAQNLRNSYDSSSVLPATVDATALIYEGKFTFDAKLNPLADDPTFDMSAELRNTNLVKLNDFFKAYAKVDVNKGRFGLYTEVAAKDQKFAGYIKPIIKDLDVLGHEDRKDNIFQKVWEGFVGTVGEVLQNQKKDQLATKIPFRGRLDEPRTNVWLAITNVLQNAFIHAIQPAIDNEISIGSAKLEEADKKTFLQKIFSKDDKKKDDKNDKKD</sequence>
<reference evidence="2 3" key="1">
    <citation type="submission" date="2019-03" db="EMBL/GenBank/DDBJ databases">
        <title>Dyadobacter AR-3-6 sp. nov., isolated from arctic soil.</title>
        <authorList>
            <person name="Chaudhary D.K."/>
        </authorList>
    </citation>
    <scope>NUCLEOTIDE SEQUENCE [LARGE SCALE GENOMIC DNA]</scope>
    <source>
        <strain evidence="2 3">AR-3-6</strain>
    </source>
</reference>
<keyword evidence="1" id="KW-1133">Transmembrane helix</keyword>
<comment type="caution">
    <text evidence="2">The sequence shown here is derived from an EMBL/GenBank/DDBJ whole genome shotgun (WGS) entry which is preliminary data.</text>
</comment>
<dbReference type="Proteomes" id="UP000294850">
    <property type="component" value="Unassembled WGS sequence"/>
</dbReference>
<keyword evidence="1" id="KW-0812">Transmembrane</keyword>
<dbReference type="InterPro" id="IPR008023">
    <property type="entry name" value="DUF748"/>
</dbReference>
<organism evidence="2 3">
    <name type="scientific">Dyadobacter psychrotolerans</name>
    <dbReference type="NCBI Taxonomy" id="2541721"/>
    <lineage>
        <taxon>Bacteria</taxon>
        <taxon>Pseudomonadati</taxon>
        <taxon>Bacteroidota</taxon>
        <taxon>Cytophagia</taxon>
        <taxon>Cytophagales</taxon>
        <taxon>Spirosomataceae</taxon>
        <taxon>Dyadobacter</taxon>
    </lineage>
</organism>
<dbReference type="EMBL" id="SMFL01000005">
    <property type="protein sequence ID" value="TDE14484.1"/>
    <property type="molecule type" value="Genomic_DNA"/>
</dbReference>
<name>A0A4R5DQG6_9BACT</name>
<evidence type="ECO:0000256" key="1">
    <source>
        <dbReference type="SAM" id="Phobius"/>
    </source>
</evidence>
<gene>
    <name evidence="2" type="ORF">E0F88_14895</name>
</gene>
<evidence type="ECO:0000313" key="3">
    <source>
        <dbReference type="Proteomes" id="UP000294850"/>
    </source>
</evidence>
<accession>A0A4R5DQG6</accession>
<dbReference type="Pfam" id="PF05359">
    <property type="entry name" value="DUF748"/>
    <property type="match status" value="1"/>
</dbReference>
<dbReference type="RefSeq" id="WP_131959068.1">
    <property type="nucleotide sequence ID" value="NZ_SMFL01000005.1"/>
</dbReference>
<dbReference type="AlphaFoldDB" id="A0A4R5DQG6"/>
<keyword evidence="1" id="KW-0472">Membrane</keyword>
<protein>
    <submittedName>
        <fullName evidence="2">DUF748 domain-containing protein</fullName>
    </submittedName>
</protein>